<dbReference type="NCBIfam" id="NF001299">
    <property type="entry name" value="PRK00241.1"/>
    <property type="match status" value="1"/>
</dbReference>
<evidence type="ECO:0000256" key="6">
    <source>
        <dbReference type="ARBA" id="ARBA00023027"/>
    </source>
</evidence>
<dbReference type="PANTHER" id="PTHR11383">
    <property type="entry name" value="NUCLEOSIDE DIPHOSPHATE-LINKED MOIETY X MOTIF 13"/>
    <property type="match status" value="1"/>
</dbReference>
<sequence>MSPLFQDIAPHALDNQFHGPRVPRPDDYVVIYHDQHVVLDHAQSLPRWAAVGQTFALTPAQTTYLLTIDETAIFLVTAKVTATDRYRYAPVAALRRLTPQWLGFAGATAAQLGWWYTTHRFCSNCGHAYEQDTVERALVCPQCGQKIYPAIAPAIIVAVTHGDQLLLTKFLTGYDKYTLISGYTEIGETLEDTVRREVHEEVGLTVHNVRYYGSQPWAASHALLVGFVADLDQSKPIALELDELSQAKWFHRDELPHDDTTLSLSWTMIEAFRRYEL</sequence>
<organism evidence="8 9">
    <name type="scientific">Levilactobacillus acidifarinae DSM 19394 = JCM 15949</name>
    <dbReference type="NCBI Taxonomy" id="1423715"/>
    <lineage>
        <taxon>Bacteria</taxon>
        <taxon>Bacillati</taxon>
        <taxon>Bacillota</taxon>
        <taxon>Bacilli</taxon>
        <taxon>Lactobacillales</taxon>
        <taxon>Lactobacillaceae</taxon>
        <taxon>Levilactobacillus</taxon>
    </lineage>
</organism>
<keyword evidence="9" id="KW-1185">Reference proteome</keyword>
<evidence type="ECO:0000256" key="5">
    <source>
        <dbReference type="ARBA" id="ARBA00022842"/>
    </source>
</evidence>
<dbReference type="SUPFAM" id="SSF55811">
    <property type="entry name" value="Nudix"/>
    <property type="match status" value="1"/>
</dbReference>
<dbReference type="CDD" id="cd03429">
    <property type="entry name" value="NUDIX_NADH_pyrophosphatase_Nudt13"/>
    <property type="match status" value="1"/>
</dbReference>
<dbReference type="GO" id="GO:0016787">
    <property type="term" value="F:hydrolase activity"/>
    <property type="evidence" value="ECO:0007669"/>
    <property type="project" value="UniProtKB-KW"/>
</dbReference>
<protein>
    <recommendedName>
        <fullName evidence="2">NAD(+) diphosphatase</fullName>
        <ecNumber evidence="2">3.6.1.22</ecNumber>
    </recommendedName>
</protein>
<comment type="caution">
    <text evidence="8">The sequence shown here is derived from an EMBL/GenBank/DDBJ whole genome shotgun (WGS) entry which is preliminary data.</text>
</comment>
<dbReference type="InterPro" id="IPR049734">
    <property type="entry name" value="NudC-like_C"/>
</dbReference>
<evidence type="ECO:0000256" key="4">
    <source>
        <dbReference type="ARBA" id="ARBA00022801"/>
    </source>
</evidence>
<keyword evidence="4" id="KW-0378">Hydrolase</keyword>
<reference evidence="8 9" key="1">
    <citation type="journal article" date="2015" name="Genome Announc.">
        <title>Expanding the biotechnology potential of lactobacilli through comparative genomics of 213 strains and associated genera.</title>
        <authorList>
            <person name="Sun Z."/>
            <person name="Harris H.M."/>
            <person name="McCann A."/>
            <person name="Guo C."/>
            <person name="Argimon S."/>
            <person name="Zhang W."/>
            <person name="Yang X."/>
            <person name="Jeffery I.B."/>
            <person name="Cooney J.C."/>
            <person name="Kagawa T.F."/>
            <person name="Liu W."/>
            <person name="Song Y."/>
            <person name="Salvetti E."/>
            <person name="Wrobel A."/>
            <person name="Rasinkangas P."/>
            <person name="Parkhill J."/>
            <person name="Rea M.C."/>
            <person name="O'Sullivan O."/>
            <person name="Ritari J."/>
            <person name="Douillard F.P."/>
            <person name="Paul Ross R."/>
            <person name="Yang R."/>
            <person name="Briner A.E."/>
            <person name="Felis G.E."/>
            <person name="de Vos W.M."/>
            <person name="Barrangou R."/>
            <person name="Klaenhammer T.R."/>
            <person name="Caufield P.W."/>
            <person name="Cui Y."/>
            <person name="Zhang H."/>
            <person name="O'Toole P.W."/>
        </authorList>
    </citation>
    <scope>NUCLEOTIDE SEQUENCE [LARGE SCALE GENOMIC DNA]</scope>
    <source>
        <strain evidence="8 9">DSM 19394</strain>
    </source>
</reference>
<dbReference type="Proteomes" id="UP000051955">
    <property type="component" value="Unassembled WGS sequence"/>
</dbReference>
<dbReference type="STRING" id="1423715.FD25_GL000816"/>
<keyword evidence="5" id="KW-0460">Magnesium</keyword>
<dbReference type="PATRIC" id="fig|1423715.3.peg.844"/>
<keyword evidence="6" id="KW-0520">NAD</keyword>
<dbReference type="GO" id="GO:0046872">
    <property type="term" value="F:metal ion binding"/>
    <property type="evidence" value="ECO:0007669"/>
    <property type="project" value="UniProtKB-KW"/>
</dbReference>
<evidence type="ECO:0000313" key="9">
    <source>
        <dbReference type="Proteomes" id="UP000051955"/>
    </source>
</evidence>
<dbReference type="InterPro" id="IPR015797">
    <property type="entry name" value="NUDIX_hydrolase-like_dom_sf"/>
</dbReference>
<dbReference type="Gene3D" id="3.90.79.10">
    <property type="entry name" value="Nucleoside Triphosphate Pyrophosphohydrolase"/>
    <property type="match status" value="1"/>
</dbReference>
<dbReference type="EMBL" id="AZDV01000026">
    <property type="protein sequence ID" value="KRK94839.1"/>
    <property type="molecule type" value="Genomic_DNA"/>
</dbReference>
<name>A0A0R1LTP8_9LACO</name>
<dbReference type="InterPro" id="IPR015376">
    <property type="entry name" value="Znr_NADH_PPase"/>
</dbReference>
<evidence type="ECO:0000313" key="8">
    <source>
        <dbReference type="EMBL" id="KRK94839.1"/>
    </source>
</evidence>
<proteinExistence type="predicted"/>
<dbReference type="Pfam" id="PF00293">
    <property type="entry name" value="NUDIX"/>
    <property type="match status" value="1"/>
</dbReference>
<accession>A0A0R1LTP8</accession>
<gene>
    <name evidence="8" type="ORF">FD25_GL000816</name>
</gene>
<feature type="domain" description="Nudix hydrolase" evidence="7">
    <location>
        <begin position="149"/>
        <end position="276"/>
    </location>
</feature>
<dbReference type="AlphaFoldDB" id="A0A0R1LTP8"/>
<evidence type="ECO:0000256" key="2">
    <source>
        <dbReference type="ARBA" id="ARBA00012381"/>
    </source>
</evidence>
<evidence type="ECO:0000259" key="7">
    <source>
        <dbReference type="PROSITE" id="PS51462"/>
    </source>
</evidence>
<dbReference type="PROSITE" id="PS51462">
    <property type="entry name" value="NUDIX"/>
    <property type="match status" value="1"/>
</dbReference>
<dbReference type="Gene3D" id="3.90.79.20">
    <property type="match status" value="1"/>
</dbReference>
<dbReference type="PROSITE" id="PS00893">
    <property type="entry name" value="NUDIX_BOX"/>
    <property type="match status" value="1"/>
</dbReference>
<dbReference type="PANTHER" id="PTHR11383:SF3">
    <property type="entry name" value="NAD(P)H PYROPHOSPHATASE NUDT13, MITOCHONDRIAL"/>
    <property type="match status" value="1"/>
</dbReference>
<evidence type="ECO:0000256" key="3">
    <source>
        <dbReference type="ARBA" id="ARBA00022723"/>
    </source>
</evidence>
<dbReference type="InterPro" id="IPR000086">
    <property type="entry name" value="NUDIX_hydrolase_dom"/>
</dbReference>
<dbReference type="InterPro" id="IPR020084">
    <property type="entry name" value="NUDIX_hydrolase_CS"/>
</dbReference>
<keyword evidence="3" id="KW-0479">Metal-binding</keyword>
<evidence type="ECO:0000256" key="1">
    <source>
        <dbReference type="ARBA" id="ARBA00001946"/>
    </source>
</evidence>
<dbReference type="EC" id="3.6.1.22" evidence="2"/>
<comment type="cofactor">
    <cofactor evidence="1">
        <name>Mg(2+)</name>
        <dbReference type="ChEBI" id="CHEBI:18420"/>
    </cofactor>
</comment>
<dbReference type="Pfam" id="PF09297">
    <property type="entry name" value="Zn_ribbon_NUD"/>
    <property type="match status" value="1"/>
</dbReference>